<accession>A0A1H6C521</accession>
<dbReference type="Pfam" id="PF01979">
    <property type="entry name" value="Amidohydro_1"/>
    <property type="match status" value="1"/>
</dbReference>
<dbReference type="InterPro" id="IPR032466">
    <property type="entry name" value="Metal_Hydrolase"/>
</dbReference>
<name>A0A1H6C521_9HYPH</name>
<dbReference type="PIRSF" id="PIRSF038971">
    <property type="entry name" value="PhnM"/>
    <property type="match status" value="1"/>
</dbReference>
<dbReference type="Gene3D" id="3.20.20.140">
    <property type="entry name" value="Metal-dependent hydrolases"/>
    <property type="match status" value="2"/>
</dbReference>
<dbReference type="NCBIfam" id="NF011990">
    <property type="entry name" value="PRK15446.2-6"/>
    <property type="match status" value="1"/>
</dbReference>
<dbReference type="GO" id="GO:0019700">
    <property type="term" value="P:organic phosphonate catabolic process"/>
    <property type="evidence" value="ECO:0007669"/>
    <property type="project" value="InterPro"/>
</dbReference>
<gene>
    <name evidence="2" type="ORF">SAMN04488115_10920</name>
</gene>
<dbReference type="InterPro" id="IPR051781">
    <property type="entry name" value="Metallo-dep_Hydrolase"/>
</dbReference>
<dbReference type="SUPFAM" id="SSF51338">
    <property type="entry name" value="Composite domain of metallo-dependent hydrolases"/>
    <property type="match status" value="1"/>
</dbReference>
<feature type="domain" description="Amidohydrolase-related" evidence="1">
    <location>
        <begin position="320"/>
        <end position="377"/>
    </location>
</feature>
<dbReference type="PANTHER" id="PTHR43135">
    <property type="entry name" value="ALPHA-D-RIBOSE 1-METHYLPHOSPHONATE 5-TRIPHOSPHATE DIPHOSPHATASE"/>
    <property type="match status" value="1"/>
</dbReference>
<dbReference type="AlphaFoldDB" id="A0A1H6C521"/>
<dbReference type="InterPro" id="IPR006680">
    <property type="entry name" value="Amidohydro-rel"/>
</dbReference>
<evidence type="ECO:0000313" key="3">
    <source>
        <dbReference type="Proteomes" id="UP000236743"/>
    </source>
</evidence>
<dbReference type="InterPro" id="IPR012696">
    <property type="entry name" value="PhnM"/>
</dbReference>
<organism evidence="2 3">
    <name type="scientific">Bosea lathyri</name>
    <dbReference type="NCBI Taxonomy" id="1036778"/>
    <lineage>
        <taxon>Bacteria</taxon>
        <taxon>Pseudomonadati</taxon>
        <taxon>Pseudomonadota</taxon>
        <taxon>Alphaproteobacteria</taxon>
        <taxon>Hyphomicrobiales</taxon>
        <taxon>Boseaceae</taxon>
        <taxon>Bosea</taxon>
    </lineage>
</organism>
<dbReference type="Proteomes" id="UP000236743">
    <property type="component" value="Unassembled WGS sequence"/>
</dbReference>
<evidence type="ECO:0000313" key="2">
    <source>
        <dbReference type="EMBL" id="SEG68090.1"/>
    </source>
</evidence>
<dbReference type="Gene3D" id="2.30.40.10">
    <property type="entry name" value="Urease, subunit C, domain 1"/>
    <property type="match status" value="1"/>
</dbReference>
<evidence type="ECO:0000259" key="1">
    <source>
        <dbReference type="Pfam" id="PF01979"/>
    </source>
</evidence>
<dbReference type="NCBIfam" id="NF011987">
    <property type="entry name" value="PRK15446.2-3"/>
    <property type="match status" value="1"/>
</dbReference>
<dbReference type="SUPFAM" id="SSF51556">
    <property type="entry name" value="Metallo-dependent hydrolases"/>
    <property type="match status" value="1"/>
</dbReference>
<keyword evidence="3" id="KW-1185">Reference proteome</keyword>
<dbReference type="PANTHER" id="PTHR43135:SF3">
    <property type="entry name" value="ALPHA-D-RIBOSE 1-METHYLPHOSPHONATE 5-TRIPHOSPHATE DIPHOSPHATASE"/>
    <property type="match status" value="1"/>
</dbReference>
<dbReference type="EMBL" id="FNUY01000009">
    <property type="protein sequence ID" value="SEG68090.1"/>
    <property type="molecule type" value="Genomic_DNA"/>
</dbReference>
<dbReference type="GO" id="GO:0016810">
    <property type="term" value="F:hydrolase activity, acting on carbon-nitrogen (but not peptide) bonds"/>
    <property type="evidence" value="ECO:0007669"/>
    <property type="project" value="InterPro"/>
</dbReference>
<dbReference type="OrthoDB" id="9785413at2"/>
<reference evidence="2 3" key="1">
    <citation type="submission" date="2016-10" db="EMBL/GenBank/DDBJ databases">
        <authorList>
            <person name="de Groot N.N."/>
        </authorList>
    </citation>
    <scope>NUCLEOTIDE SEQUENCE [LARGE SCALE GENOMIC DNA]</scope>
    <source>
        <strain evidence="2 3">DSM 26656</strain>
    </source>
</reference>
<dbReference type="InterPro" id="IPR011059">
    <property type="entry name" value="Metal-dep_hydrolase_composite"/>
</dbReference>
<proteinExistence type="predicted"/>
<dbReference type="RefSeq" id="WP_103874282.1">
    <property type="nucleotide sequence ID" value="NZ_FNUY01000009.1"/>
</dbReference>
<protein>
    <submittedName>
        <fullName evidence="2">Alpha-D-ribose 1-methylphosphonate 5-triphosphate diphosphatase</fullName>
    </submittedName>
</protein>
<sequence length="386" mass="40426">MAAETTVALHITGGRVLADGLAPLDIVTDGSLISSIGGIAGSSALHLDATGLLVLPGIVDCHGDAFERYIMPRPGVSFDIDLALRDADRALLANGITTAFHGVTWSWEPGLRGAGNARRLVEAIGRLGPVLGADTRFHLRHETFNLDAEAEIVDWLGAGKIGVLAFNDHTGGILKSTGRPDKIAKMVERTGLSHGDFMTLVGNVARRQDEVAGSTQRLAAAALAAGIPTLSHDDMTPQMRSWYRSLGVTVAEFPINEATAQEAAAHGEAIVFGAPNVVRGGSHIDCPGAEQMVRAGLCTILASDYYYPALPLAPFILARKGAASFEDAWKLVSQAPAIAFGLTDRGVVAPGKRADLILVEDGPNPHVVATIAGGKLVHLADQRILA</sequence>